<feature type="non-terminal residue" evidence="1">
    <location>
        <position position="1"/>
    </location>
</feature>
<dbReference type="EMBL" id="HAED01005784">
    <property type="protein sequence ID" value="SBQ91814.1"/>
    <property type="molecule type" value="Transcribed_RNA"/>
</dbReference>
<reference evidence="1" key="1">
    <citation type="submission" date="2016-05" db="EMBL/GenBank/DDBJ databases">
        <authorList>
            <person name="Lavstsen T."/>
            <person name="Jespersen J.S."/>
        </authorList>
    </citation>
    <scope>NUCLEOTIDE SEQUENCE</scope>
    <source>
        <tissue evidence="1">Brain</tissue>
    </source>
</reference>
<evidence type="ECO:0000313" key="1">
    <source>
        <dbReference type="EMBL" id="SBQ91814.1"/>
    </source>
</evidence>
<sequence length="65" mass="6950">LSMRTSVLFSVRSIVHVLTADLCSGWPHLTGRLTGFGSHSRSKCPTVGVLVVLSPDKLLSEVSLT</sequence>
<proteinExistence type="predicted"/>
<dbReference type="AlphaFoldDB" id="A0A1A8I2L4"/>
<protein>
    <submittedName>
        <fullName evidence="1">Docking protein 2</fullName>
    </submittedName>
</protein>
<accession>A0A1A8I2L4</accession>
<name>A0A1A8I2L4_NOTKU</name>
<reference evidence="1" key="2">
    <citation type="submission" date="2016-06" db="EMBL/GenBank/DDBJ databases">
        <title>The genome of a short-lived fish provides insights into sex chromosome evolution and the genetic control of aging.</title>
        <authorList>
            <person name="Reichwald K."/>
            <person name="Felder M."/>
            <person name="Petzold A."/>
            <person name="Koch P."/>
            <person name="Groth M."/>
            <person name="Platzer M."/>
        </authorList>
    </citation>
    <scope>NUCLEOTIDE SEQUENCE</scope>
    <source>
        <tissue evidence="1">Brain</tissue>
    </source>
</reference>
<organism evidence="1">
    <name type="scientific">Nothobranchius kuhntae</name>
    <name type="common">Beira killifish</name>
    <dbReference type="NCBI Taxonomy" id="321403"/>
    <lineage>
        <taxon>Eukaryota</taxon>
        <taxon>Metazoa</taxon>
        <taxon>Chordata</taxon>
        <taxon>Craniata</taxon>
        <taxon>Vertebrata</taxon>
        <taxon>Euteleostomi</taxon>
        <taxon>Actinopterygii</taxon>
        <taxon>Neopterygii</taxon>
        <taxon>Teleostei</taxon>
        <taxon>Neoteleostei</taxon>
        <taxon>Acanthomorphata</taxon>
        <taxon>Ovalentaria</taxon>
        <taxon>Atherinomorphae</taxon>
        <taxon>Cyprinodontiformes</taxon>
        <taxon>Nothobranchiidae</taxon>
        <taxon>Nothobranchius</taxon>
    </lineage>
</organism>
<gene>
    <name evidence="1" type="primary">DOK2</name>
</gene>